<evidence type="ECO:0000256" key="5">
    <source>
        <dbReference type="ARBA" id="ARBA00022989"/>
    </source>
</evidence>
<dbReference type="GO" id="GO:0007160">
    <property type="term" value="P:cell-matrix adhesion"/>
    <property type="evidence" value="ECO:0000266"/>
    <property type="project" value="RGD"/>
</dbReference>
<sequence length="687" mass="75914">MAQPLSRPLILSQSQPWPPATPSSRFPNLSRPRPVSQRMPRSSSPFQPRSLSPAWPLSPPRPLFHPLSQFPAQHLPLSHSQRLLKPLAQPQPLIPSPSHPLLPSHLLPLFEPRCSVQRHPIAQSLPPSLCLPKSLPLGPRLSHTLPLSQPRLRSGLQLPPALLLLLLFSVLGPGAGGLFLTDYSTCSPRKLSPFRSFASTELFHFRVPEDTFLAVWNLIIFKEQGGTFGDHCPDQSVTVYFRSGAPPVINPLHTHFPADTAVPGVFSLTLSWTLPNRTSGIFNVSSPLPGDWFLAAHLPQAHGHISVKSSLRQENVTVFGCLTHEVPLSLGDAAVTCSKESLAGFLLSVSVTSRVARLRIPFPQTGTWFLTLRSLCGVGPRFVRCRNATAEVRLRTFLSPCVDDCGPYGQCKLLRTHNYLYAACECKAGWRGWGCTDSADALTYGFQLLSTLLLCLSNLMFLPPVVLAIRSRYVLEAAVYTFTMFFSTFYHACDQPGIVVFCIMDYDVLQFCDFLGSLMSVWVTVIAMARLQPVIKQVLYLLGAMLLSMALQLDRHGLWNLLGPSLFALGILATAWTVRSVRRRHCYPPTWRRWLFYLCPGSLIAGSAVLLYAFVETRDNYFYIHSIWHMLIAGSVGFLLPPRAKTDHRVPSGARARGCGYQLCINEQEELGLVGPGGATVSSICAS</sequence>
<accession>A0A8I6GFI6</accession>
<keyword evidence="12" id="KW-1185">Reference proteome</keyword>
<feature type="domain" description="EGF-like" evidence="9 10">
    <location>
        <begin position="424"/>
        <end position="435"/>
    </location>
</feature>
<dbReference type="PANTHER" id="PTHR14319:SF6">
    <property type="entry name" value="TRANSMEMBRANE PROTEIN 8B"/>
    <property type="match status" value="1"/>
</dbReference>
<dbReference type="GeneTree" id="ENSGT00940000157861"/>
<dbReference type="AlphaFoldDB" id="A0A8I6GFI6"/>
<protein>
    <submittedName>
        <fullName evidence="11">Transmembrane protein 8B</fullName>
    </submittedName>
</protein>
<evidence type="ECO:0000259" key="10">
    <source>
        <dbReference type="PROSITE" id="PS01186"/>
    </source>
</evidence>
<keyword evidence="6 8" id="KW-0472">Membrane</keyword>
<reference evidence="11" key="1">
    <citation type="submission" date="2024-01" db="EMBL/GenBank/DDBJ databases">
        <title>GRCr8: a new rat reference genome assembly contstructed from accurate long reads and long range scaffolding.</title>
        <authorList>
            <person name="Doris P.A."/>
            <person name="Kalbfleisch T."/>
            <person name="Li K."/>
            <person name="Howe K."/>
            <person name="Wood J."/>
        </authorList>
    </citation>
    <scope>NUCLEOTIDE SEQUENCE [LARGE SCALE GENOMIC DNA]</scope>
    <source>
        <strain evidence="11">Brown Norway</strain>
    </source>
</reference>
<dbReference type="Ensembl" id="ENSRNOT00000118279.2">
    <property type="protein sequence ID" value="ENSRNOP00000087829.2"/>
    <property type="gene ID" value="ENSRNOG00000015664.8"/>
</dbReference>
<dbReference type="PANTHER" id="PTHR14319">
    <property type="entry name" value="FIVE-SPAN TRANSMEMBRANE PROTEIN M83"/>
    <property type="match status" value="1"/>
</dbReference>
<feature type="transmembrane region" description="Helical" evidence="8">
    <location>
        <begin position="161"/>
        <end position="180"/>
    </location>
</feature>
<dbReference type="Proteomes" id="UP000002494">
    <property type="component" value="Chromosome 5"/>
</dbReference>
<evidence type="ECO:0000256" key="3">
    <source>
        <dbReference type="ARBA" id="ARBA00022475"/>
    </source>
</evidence>
<feature type="transmembrane region" description="Helical" evidence="8">
    <location>
        <begin position="473"/>
        <end position="492"/>
    </location>
</feature>
<dbReference type="InterPro" id="IPR000742">
    <property type="entry name" value="EGF"/>
</dbReference>
<keyword evidence="5 8" id="KW-1133">Transmembrane helix</keyword>
<reference evidence="11" key="2">
    <citation type="submission" date="2025-08" db="UniProtKB">
        <authorList>
            <consortium name="Ensembl"/>
        </authorList>
    </citation>
    <scope>IDENTIFICATION</scope>
    <source>
        <strain evidence="11">Brown Norway</strain>
    </source>
</reference>
<feature type="compositionally biased region" description="Polar residues" evidence="7">
    <location>
        <begin position="39"/>
        <end position="50"/>
    </location>
</feature>
<evidence type="ECO:0000256" key="6">
    <source>
        <dbReference type="ARBA" id="ARBA00023136"/>
    </source>
</evidence>
<evidence type="ECO:0000256" key="8">
    <source>
        <dbReference type="SAM" id="Phobius"/>
    </source>
</evidence>
<dbReference type="Pfam" id="PF12036">
    <property type="entry name" value="DUF3522"/>
    <property type="match status" value="1"/>
</dbReference>
<feature type="transmembrane region" description="Helical" evidence="8">
    <location>
        <begin position="559"/>
        <end position="578"/>
    </location>
</feature>
<feature type="transmembrane region" description="Helical" evidence="8">
    <location>
        <begin position="594"/>
        <end position="615"/>
    </location>
</feature>
<reference evidence="11" key="3">
    <citation type="submission" date="2025-09" db="UniProtKB">
        <authorList>
            <consortium name="Ensembl"/>
        </authorList>
    </citation>
    <scope>IDENTIFICATION</scope>
    <source>
        <strain evidence="11">Brown Norway</strain>
    </source>
</reference>
<comment type="similarity">
    <text evidence="2">Belongs to the TMEM8 family.</text>
</comment>
<keyword evidence="4 8" id="KW-0812">Transmembrane</keyword>
<evidence type="ECO:0000256" key="2">
    <source>
        <dbReference type="ARBA" id="ARBA00005542"/>
    </source>
</evidence>
<organism evidence="11 12">
    <name type="scientific">Rattus norvegicus</name>
    <name type="common">Rat</name>
    <dbReference type="NCBI Taxonomy" id="10116"/>
    <lineage>
        <taxon>Eukaryota</taxon>
        <taxon>Metazoa</taxon>
        <taxon>Chordata</taxon>
        <taxon>Craniata</taxon>
        <taxon>Vertebrata</taxon>
        <taxon>Euteleostomi</taxon>
        <taxon>Mammalia</taxon>
        <taxon>Eutheria</taxon>
        <taxon>Euarchontoglires</taxon>
        <taxon>Glires</taxon>
        <taxon>Rodentia</taxon>
        <taxon>Myomorpha</taxon>
        <taxon>Muroidea</taxon>
        <taxon>Muridae</taxon>
        <taxon>Murinae</taxon>
        <taxon>Rattus</taxon>
    </lineage>
</organism>
<proteinExistence type="inferred from homology"/>
<gene>
    <name evidence="11 13" type="primary">Tmem8b</name>
</gene>
<dbReference type="PROSITE" id="PS01186">
    <property type="entry name" value="EGF_2"/>
    <property type="match status" value="1"/>
</dbReference>
<feature type="transmembrane region" description="Helical" evidence="8">
    <location>
        <begin position="498"/>
        <end position="525"/>
    </location>
</feature>
<evidence type="ECO:0000313" key="12">
    <source>
        <dbReference type="Proteomes" id="UP000002494"/>
    </source>
</evidence>
<dbReference type="RGD" id="1310012">
    <property type="gene designation" value="Tmem8b"/>
</dbReference>
<feature type="region of interest" description="Disordered" evidence="7">
    <location>
        <begin position="1"/>
        <end position="52"/>
    </location>
</feature>
<evidence type="ECO:0000256" key="7">
    <source>
        <dbReference type="SAM" id="MobiDB-lite"/>
    </source>
</evidence>
<dbReference type="CTD" id="51754"/>
<evidence type="ECO:0000313" key="13">
    <source>
        <dbReference type="RGD" id="1310012"/>
    </source>
</evidence>
<keyword evidence="3" id="KW-1003">Cell membrane</keyword>
<evidence type="ECO:0000256" key="4">
    <source>
        <dbReference type="ARBA" id="ARBA00022692"/>
    </source>
</evidence>
<dbReference type="GO" id="GO:0009986">
    <property type="term" value="C:cell surface"/>
    <property type="evidence" value="ECO:0000266"/>
    <property type="project" value="RGD"/>
</dbReference>
<evidence type="ECO:0000256" key="1">
    <source>
        <dbReference type="ARBA" id="ARBA00004651"/>
    </source>
</evidence>
<feature type="transmembrane region" description="Helical" evidence="8">
    <location>
        <begin position="621"/>
        <end position="640"/>
    </location>
</feature>
<name>A0A8I6GFI6_RAT</name>
<comment type="subcellular location">
    <subcellularLocation>
        <location evidence="1">Cell membrane</location>
        <topology evidence="1">Multi-pass membrane protein</topology>
    </subcellularLocation>
</comment>
<evidence type="ECO:0000259" key="9">
    <source>
        <dbReference type="PROSITE" id="PS00022"/>
    </source>
</evidence>
<dbReference type="GO" id="GO:0005886">
    <property type="term" value="C:plasma membrane"/>
    <property type="evidence" value="ECO:0000266"/>
    <property type="project" value="RGD"/>
</dbReference>
<evidence type="ECO:0000313" key="11">
    <source>
        <dbReference type="Ensembl" id="ENSRNOP00000087829.2"/>
    </source>
</evidence>
<dbReference type="InterPro" id="IPR021910">
    <property type="entry name" value="NGX6/PGAP6/MYMK"/>
</dbReference>
<dbReference type="PROSITE" id="PS00022">
    <property type="entry name" value="EGF_1"/>
    <property type="match status" value="1"/>
</dbReference>
<dbReference type="AGR" id="RGD:1310012"/>
<feature type="transmembrane region" description="Helical" evidence="8">
    <location>
        <begin position="441"/>
        <end position="461"/>
    </location>
</feature>